<proteinExistence type="predicted"/>
<name>A0A0D0A0F0_9AGAM</name>
<dbReference type="HOGENOM" id="CLU_2677942_0_0_1"/>
<protein>
    <submittedName>
        <fullName evidence="1">Uncharacterized protein</fullName>
    </submittedName>
</protein>
<reference evidence="2" key="2">
    <citation type="submission" date="2015-01" db="EMBL/GenBank/DDBJ databases">
        <title>Evolutionary Origins and Diversification of the Mycorrhizal Mutualists.</title>
        <authorList>
            <consortium name="DOE Joint Genome Institute"/>
            <consortium name="Mycorrhizal Genomics Consortium"/>
            <person name="Kohler A."/>
            <person name="Kuo A."/>
            <person name="Nagy L.G."/>
            <person name="Floudas D."/>
            <person name="Copeland A."/>
            <person name="Barry K.W."/>
            <person name="Cichocki N."/>
            <person name="Veneault-Fourrey C."/>
            <person name="LaButti K."/>
            <person name="Lindquist E.A."/>
            <person name="Lipzen A."/>
            <person name="Lundell T."/>
            <person name="Morin E."/>
            <person name="Murat C."/>
            <person name="Riley R."/>
            <person name="Ohm R."/>
            <person name="Sun H."/>
            <person name="Tunlid A."/>
            <person name="Henrissat B."/>
            <person name="Grigoriev I.V."/>
            <person name="Hibbett D.S."/>
            <person name="Martin F."/>
        </authorList>
    </citation>
    <scope>NUCLEOTIDE SEQUENCE [LARGE SCALE GENOMIC DNA]</scope>
    <source>
        <strain evidence="2">UH-Slu-Lm8-n1</strain>
    </source>
</reference>
<dbReference type="AlphaFoldDB" id="A0A0D0A0F0"/>
<feature type="non-terminal residue" evidence="1">
    <location>
        <position position="1"/>
    </location>
</feature>
<keyword evidence="2" id="KW-1185">Reference proteome</keyword>
<dbReference type="InParanoid" id="A0A0D0A0F0"/>
<organism evidence="1 2">
    <name type="scientific">Suillus luteus UH-Slu-Lm8-n1</name>
    <dbReference type="NCBI Taxonomy" id="930992"/>
    <lineage>
        <taxon>Eukaryota</taxon>
        <taxon>Fungi</taxon>
        <taxon>Dikarya</taxon>
        <taxon>Basidiomycota</taxon>
        <taxon>Agaricomycotina</taxon>
        <taxon>Agaricomycetes</taxon>
        <taxon>Agaricomycetidae</taxon>
        <taxon>Boletales</taxon>
        <taxon>Suillineae</taxon>
        <taxon>Suillaceae</taxon>
        <taxon>Suillus</taxon>
    </lineage>
</organism>
<dbReference type="EMBL" id="KN836767">
    <property type="protein sequence ID" value="KIK31664.1"/>
    <property type="molecule type" value="Genomic_DNA"/>
</dbReference>
<reference evidence="1 2" key="1">
    <citation type="submission" date="2014-04" db="EMBL/GenBank/DDBJ databases">
        <authorList>
            <consortium name="DOE Joint Genome Institute"/>
            <person name="Kuo A."/>
            <person name="Ruytinx J."/>
            <person name="Rineau F."/>
            <person name="Colpaert J."/>
            <person name="Kohler A."/>
            <person name="Nagy L.G."/>
            <person name="Floudas D."/>
            <person name="Copeland A."/>
            <person name="Barry K.W."/>
            <person name="Cichocki N."/>
            <person name="Veneault-Fourrey C."/>
            <person name="LaButti K."/>
            <person name="Lindquist E.A."/>
            <person name="Lipzen A."/>
            <person name="Lundell T."/>
            <person name="Morin E."/>
            <person name="Murat C."/>
            <person name="Sun H."/>
            <person name="Tunlid A."/>
            <person name="Henrissat B."/>
            <person name="Grigoriev I.V."/>
            <person name="Hibbett D.S."/>
            <person name="Martin F."/>
            <person name="Nordberg H.P."/>
            <person name="Cantor M.N."/>
            <person name="Hua S.X."/>
        </authorList>
    </citation>
    <scope>NUCLEOTIDE SEQUENCE [LARGE SCALE GENOMIC DNA]</scope>
    <source>
        <strain evidence="1 2">UH-Slu-Lm8-n1</strain>
    </source>
</reference>
<dbReference type="Proteomes" id="UP000054485">
    <property type="component" value="Unassembled WGS sequence"/>
</dbReference>
<accession>A0A0D0A0F0</accession>
<evidence type="ECO:0000313" key="1">
    <source>
        <dbReference type="EMBL" id="KIK31664.1"/>
    </source>
</evidence>
<gene>
    <name evidence="1" type="ORF">CY34DRAFT_102942</name>
</gene>
<dbReference type="OrthoDB" id="3359487at2759"/>
<sequence>IVLHPHHKLSYFKNARWTEEWINTAEHLVCEEFDRAYSIMDIDNDTDTEIDEELAGSMDVDSSKVHSISLLSLFPSLMSSYS</sequence>
<evidence type="ECO:0000313" key="2">
    <source>
        <dbReference type="Proteomes" id="UP000054485"/>
    </source>
</evidence>